<feature type="transmembrane region" description="Helical" evidence="8">
    <location>
        <begin position="51"/>
        <end position="73"/>
    </location>
</feature>
<evidence type="ECO:0000256" key="7">
    <source>
        <dbReference type="ARBA" id="ARBA00023136"/>
    </source>
</evidence>
<dbReference type="Pfam" id="PF07690">
    <property type="entry name" value="MFS_1"/>
    <property type="match status" value="1"/>
</dbReference>
<feature type="transmembrane region" description="Helical" evidence="8">
    <location>
        <begin position="159"/>
        <end position="181"/>
    </location>
</feature>
<feature type="transmembrane region" description="Helical" evidence="8">
    <location>
        <begin position="246"/>
        <end position="268"/>
    </location>
</feature>
<accession>A0A7Z7BS07</accession>
<organism evidence="10 11">
    <name type="scientific">Agrobacterium fabrum</name>
    <dbReference type="NCBI Taxonomy" id="1176649"/>
    <lineage>
        <taxon>Bacteria</taxon>
        <taxon>Pseudomonadati</taxon>
        <taxon>Pseudomonadota</taxon>
        <taxon>Alphaproteobacteria</taxon>
        <taxon>Hyphomicrobiales</taxon>
        <taxon>Rhizobiaceae</taxon>
        <taxon>Rhizobium/Agrobacterium group</taxon>
        <taxon>Agrobacterium</taxon>
        <taxon>Agrobacterium tumefaciens complex</taxon>
    </lineage>
</organism>
<keyword evidence="3" id="KW-1003">Cell membrane</keyword>
<feature type="transmembrane region" description="Helical" evidence="8">
    <location>
        <begin position="121"/>
        <end position="147"/>
    </location>
</feature>
<evidence type="ECO:0000313" key="11">
    <source>
        <dbReference type="Proteomes" id="UP000198917"/>
    </source>
</evidence>
<dbReference type="PANTHER" id="PTHR43528">
    <property type="entry name" value="ALPHA-KETOGLUTARATE PERMEASE"/>
    <property type="match status" value="1"/>
</dbReference>
<evidence type="ECO:0000256" key="1">
    <source>
        <dbReference type="ARBA" id="ARBA00004651"/>
    </source>
</evidence>
<dbReference type="InterPro" id="IPR011701">
    <property type="entry name" value="MFS"/>
</dbReference>
<proteinExistence type="predicted"/>
<keyword evidence="5" id="KW-0769">Symport</keyword>
<feature type="transmembrane region" description="Helical" evidence="8">
    <location>
        <begin position="339"/>
        <end position="362"/>
    </location>
</feature>
<dbReference type="InterPro" id="IPR005828">
    <property type="entry name" value="MFS_sugar_transport-like"/>
</dbReference>
<dbReference type="GO" id="GO:0005886">
    <property type="term" value="C:plasma membrane"/>
    <property type="evidence" value="ECO:0007669"/>
    <property type="project" value="UniProtKB-SubCell"/>
</dbReference>
<evidence type="ECO:0000313" key="10">
    <source>
        <dbReference type="EMBL" id="SDK35279.1"/>
    </source>
</evidence>
<gene>
    <name evidence="10" type="ORF">SAMN05428983_4706</name>
</gene>
<dbReference type="PANTHER" id="PTHR43528:SF1">
    <property type="entry name" value="ALPHA-KETOGLUTARATE PERMEASE"/>
    <property type="match status" value="1"/>
</dbReference>
<feature type="transmembrane region" description="Helical" evidence="8">
    <location>
        <begin position="404"/>
        <end position="425"/>
    </location>
</feature>
<dbReference type="SUPFAM" id="SSF103473">
    <property type="entry name" value="MFS general substrate transporter"/>
    <property type="match status" value="1"/>
</dbReference>
<feature type="transmembrane region" description="Helical" evidence="8">
    <location>
        <begin position="24"/>
        <end position="45"/>
    </location>
</feature>
<dbReference type="AlphaFoldDB" id="A0A7Z7BS07"/>
<keyword evidence="2" id="KW-0813">Transport</keyword>
<feature type="domain" description="Major facilitator superfamily (MFS) profile" evidence="9">
    <location>
        <begin position="23"/>
        <end position="432"/>
    </location>
</feature>
<dbReference type="InterPro" id="IPR020846">
    <property type="entry name" value="MFS_dom"/>
</dbReference>
<feature type="transmembrane region" description="Helical" evidence="8">
    <location>
        <begin position="313"/>
        <end position="333"/>
    </location>
</feature>
<protein>
    <submittedName>
        <fullName evidence="10">MFS transporter, MHS family, proline/betaine transporter</fullName>
    </submittedName>
</protein>
<comment type="subcellular location">
    <subcellularLocation>
        <location evidence="1">Cell membrane</location>
        <topology evidence="1">Multi-pass membrane protein</topology>
    </subcellularLocation>
</comment>
<comment type="caution">
    <text evidence="10">The sequence shown here is derived from an EMBL/GenBank/DDBJ whole genome shotgun (WGS) entry which is preliminary data.</text>
</comment>
<evidence type="ECO:0000256" key="5">
    <source>
        <dbReference type="ARBA" id="ARBA00022847"/>
    </source>
</evidence>
<evidence type="ECO:0000259" key="9">
    <source>
        <dbReference type="PROSITE" id="PS50850"/>
    </source>
</evidence>
<evidence type="ECO:0000256" key="8">
    <source>
        <dbReference type="SAM" id="Phobius"/>
    </source>
</evidence>
<dbReference type="PROSITE" id="PS50850">
    <property type="entry name" value="MFS"/>
    <property type="match status" value="1"/>
</dbReference>
<name>A0A7Z7BS07_9HYPH</name>
<sequence>MEAAAQRATTAETSQPKEISRGSMVIAAFSTIVEWYDFTLYLYFATVLSRVFFGGGDAALMTTLAGFAVAYLMRPFGAVLFGHIGDRFGRRKMLLLSVALMTFMMLSIGLLPTYAQAGPASAWLLLLFRSLMAFSVGGEYSGVTAYLMEGARPSRRGLITSLASAASEIGALLAVGVSALTVALLDQANLDSWGWRIPFLVGAVLAGSVWLARSTMEESPEFEQQKRSGSVPSHPLRHILVHHRGALYRAFAISALASVTYYVGIIYVPTFLTSAGTLNEADALWLSTIAAVAVIAVTPLVGALTDHFGRKPVLIVLALSSIVLPLAMFPIMAGSSQPQVLAAAIVLACLAGGISAAGPVAISEQFPGEGRLSGLAIGATIATTIFGGLAPLVAQIVVERSASAIAPGAIIAVVAVFVLPMLLFFTETAPGKMQKPTLS</sequence>
<evidence type="ECO:0000256" key="4">
    <source>
        <dbReference type="ARBA" id="ARBA00022692"/>
    </source>
</evidence>
<dbReference type="InterPro" id="IPR051084">
    <property type="entry name" value="H+-coupled_symporters"/>
</dbReference>
<dbReference type="EMBL" id="FNEW01000007">
    <property type="protein sequence ID" value="SDK35279.1"/>
    <property type="molecule type" value="Genomic_DNA"/>
</dbReference>
<evidence type="ECO:0000256" key="6">
    <source>
        <dbReference type="ARBA" id="ARBA00022989"/>
    </source>
</evidence>
<dbReference type="Proteomes" id="UP000198917">
    <property type="component" value="Unassembled WGS sequence"/>
</dbReference>
<dbReference type="InterPro" id="IPR036259">
    <property type="entry name" value="MFS_trans_sf"/>
</dbReference>
<reference evidence="10 11" key="1">
    <citation type="submission" date="2016-10" db="EMBL/GenBank/DDBJ databases">
        <authorList>
            <person name="Varghese N."/>
            <person name="Submissions S."/>
        </authorList>
    </citation>
    <scope>NUCLEOTIDE SEQUENCE [LARGE SCALE GENOMIC DNA]</scope>
    <source>
        <strain evidence="10 11">PDC82</strain>
    </source>
</reference>
<evidence type="ECO:0000256" key="2">
    <source>
        <dbReference type="ARBA" id="ARBA00022448"/>
    </source>
</evidence>
<keyword evidence="6 8" id="KW-1133">Transmembrane helix</keyword>
<dbReference type="GO" id="GO:0015293">
    <property type="term" value="F:symporter activity"/>
    <property type="evidence" value="ECO:0007669"/>
    <property type="project" value="UniProtKB-KW"/>
</dbReference>
<evidence type="ECO:0000256" key="3">
    <source>
        <dbReference type="ARBA" id="ARBA00022475"/>
    </source>
</evidence>
<feature type="transmembrane region" description="Helical" evidence="8">
    <location>
        <begin position="374"/>
        <end position="398"/>
    </location>
</feature>
<dbReference type="Gene3D" id="1.20.1250.20">
    <property type="entry name" value="MFS general substrate transporter like domains"/>
    <property type="match status" value="2"/>
</dbReference>
<feature type="transmembrane region" description="Helical" evidence="8">
    <location>
        <begin position="94"/>
        <end position="115"/>
    </location>
</feature>
<dbReference type="RefSeq" id="WP_244520289.1">
    <property type="nucleotide sequence ID" value="NZ_FNEW01000007.1"/>
</dbReference>
<keyword evidence="4 8" id="KW-0812">Transmembrane</keyword>
<feature type="transmembrane region" description="Helical" evidence="8">
    <location>
        <begin position="193"/>
        <end position="212"/>
    </location>
</feature>
<keyword evidence="7 8" id="KW-0472">Membrane</keyword>
<feature type="transmembrane region" description="Helical" evidence="8">
    <location>
        <begin position="283"/>
        <end position="301"/>
    </location>
</feature>
<dbReference type="Pfam" id="PF00083">
    <property type="entry name" value="Sugar_tr"/>
    <property type="match status" value="1"/>
</dbReference>